<evidence type="ECO:0000313" key="1">
    <source>
        <dbReference type="EMBL" id="MBF4474620.1"/>
    </source>
</evidence>
<proteinExistence type="predicted"/>
<accession>A0A843AN94</accession>
<dbReference type="RefSeq" id="WP_276698670.1">
    <property type="nucleotide sequence ID" value="NZ_JADIIL010000015.1"/>
</dbReference>
<sequence>MPYLVCDKCGSYYELQLGESPNDFTDKCECGGNLKCGQDSNRAQLVELVVEL</sequence>
<gene>
    <name evidence="1" type="ORF">ISP06_03985</name>
</gene>
<protein>
    <submittedName>
        <fullName evidence="1">Uncharacterized protein</fullName>
    </submittedName>
</protein>
<dbReference type="AlphaFoldDB" id="A0A843AN94"/>
<name>A0A843AN94_METFO</name>
<dbReference type="EMBL" id="JADIIL010000015">
    <property type="protein sequence ID" value="MBF4474620.1"/>
    <property type="molecule type" value="Genomic_DNA"/>
</dbReference>
<dbReference type="Proteomes" id="UP000606900">
    <property type="component" value="Unassembled WGS sequence"/>
</dbReference>
<comment type="caution">
    <text evidence="1">The sequence shown here is derived from an EMBL/GenBank/DDBJ whole genome shotgun (WGS) entry which is preliminary data.</text>
</comment>
<evidence type="ECO:0000313" key="2">
    <source>
        <dbReference type="Proteomes" id="UP000606900"/>
    </source>
</evidence>
<reference evidence="1" key="1">
    <citation type="submission" date="2020-10" db="EMBL/GenBank/DDBJ databases">
        <title>Dehalococcoides mccartyi of a TCE/Cr reducing biochatode.</title>
        <authorList>
            <person name="Matturro B."/>
        </authorList>
    </citation>
    <scope>NUCLEOTIDE SEQUENCE</scope>
    <source>
        <strain evidence="1">Bin2</strain>
    </source>
</reference>
<organism evidence="1 2">
    <name type="scientific">Methanobacterium formicicum</name>
    <dbReference type="NCBI Taxonomy" id="2162"/>
    <lineage>
        <taxon>Archaea</taxon>
        <taxon>Methanobacteriati</taxon>
        <taxon>Methanobacteriota</taxon>
        <taxon>Methanomada group</taxon>
        <taxon>Methanobacteria</taxon>
        <taxon>Methanobacteriales</taxon>
        <taxon>Methanobacteriaceae</taxon>
        <taxon>Methanobacterium</taxon>
    </lineage>
</organism>